<proteinExistence type="predicted"/>
<protein>
    <recommendedName>
        <fullName evidence="1">Integrase core domain-containing protein</fullName>
    </recommendedName>
</protein>
<sequence>MLRNQHKPNSPIGMIEAGIRKFYRQGLDDQAILSSLKDGGYYDMETYGLGIKKFRKLREQLGLVRSRKACLEVEDIRSAMILLRNIYPRAGLREMKRLLQEEHNLAVRRSTLSAYFLEYEPELVQQRRSQRFRRKRFWAAGIMDMLCCDQHDKWKRFGLRLHNAVDLFIGKIHWIKIWHTNSNPMLITSYYLDDAKESGHIPLIAQSDPGSENFGIAKAHTFLWHWHDPDMNGYLCHRWMKEKKNIPPEISWSQLRQRFTPGFENILDKGVHMGWYNIDDTVHKLTFRWVFIPWLQDKLDAYRSHINSSRKRRDRNKILPHGVPDHMEEFPELYGALNFKVKVQAEVLAEARALYAPPDHLVFTLVPLSFENIIHQGYRGMGSPTITRDNVWETYRALVRYIYAELESRNTSEDWAHDYEMAKEGEGENPQSQAAHFEDLEPLVDIGTRYQSSHTIGHYG</sequence>
<evidence type="ECO:0000259" key="1">
    <source>
        <dbReference type="Pfam" id="PF24764"/>
    </source>
</evidence>
<dbReference type="OrthoDB" id="5946233at2759"/>
<dbReference type="PANTHER" id="PTHR46177:SF1">
    <property type="entry name" value="INTEGRASE CATALYTIC DOMAIN-CONTAINING PROTEIN"/>
    <property type="match status" value="1"/>
</dbReference>
<name>A0A9P6D7M2_PLEER</name>
<dbReference type="EMBL" id="MU154557">
    <property type="protein sequence ID" value="KAF9495951.1"/>
    <property type="molecule type" value="Genomic_DNA"/>
</dbReference>
<evidence type="ECO:0000313" key="2">
    <source>
        <dbReference type="EMBL" id="KAF9495951.1"/>
    </source>
</evidence>
<dbReference type="Pfam" id="PF24764">
    <property type="entry name" value="rva_4"/>
    <property type="match status" value="1"/>
</dbReference>
<keyword evidence="3" id="KW-1185">Reference proteome</keyword>
<dbReference type="PANTHER" id="PTHR46177">
    <property type="entry name" value="INTEGRASE CATALYTIC DOMAIN-CONTAINING PROTEIN"/>
    <property type="match status" value="1"/>
</dbReference>
<evidence type="ECO:0000313" key="3">
    <source>
        <dbReference type="Proteomes" id="UP000807025"/>
    </source>
</evidence>
<dbReference type="InterPro" id="IPR058913">
    <property type="entry name" value="Integrase_dom_put"/>
</dbReference>
<comment type="caution">
    <text evidence="2">The sequence shown here is derived from an EMBL/GenBank/DDBJ whole genome shotgun (WGS) entry which is preliminary data.</text>
</comment>
<feature type="domain" description="Integrase core" evidence="1">
    <location>
        <begin position="148"/>
        <end position="317"/>
    </location>
</feature>
<dbReference type="Proteomes" id="UP000807025">
    <property type="component" value="Unassembled WGS sequence"/>
</dbReference>
<dbReference type="AlphaFoldDB" id="A0A9P6D7M2"/>
<gene>
    <name evidence="2" type="ORF">BDN71DRAFT_1482434</name>
</gene>
<reference evidence="2" key="1">
    <citation type="submission" date="2020-11" db="EMBL/GenBank/DDBJ databases">
        <authorList>
            <consortium name="DOE Joint Genome Institute"/>
            <person name="Ahrendt S."/>
            <person name="Riley R."/>
            <person name="Andreopoulos W."/>
            <person name="Labutti K."/>
            <person name="Pangilinan J."/>
            <person name="Ruiz-Duenas F.J."/>
            <person name="Barrasa J.M."/>
            <person name="Sanchez-Garcia M."/>
            <person name="Camarero S."/>
            <person name="Miyauchi S."/>
            <person name="Serrano A."/>
            <person name="Linde D."/>
            <person name="Babiker R."/>
            <person name="Drula E."/>
            <person name="Ayuso-Fernandez I."/>
            <person name="Pacheco R."/>
            <person name="Padilla G."/>
            <person name="Ferreira P."/>
            <person name="Barriuso J."/>
            <person name="Kellner H."/>
            <person name="Castanera R."/>
            <person name="Alfaro M."/>
            <person name="Ramirez L."/>
            <person name="Pisabarro A.G."/>
            <person name="Kuo A."/>
            <person name="Tritt A."/>
            <person name="Lipzen A."/>
            <person name="He G."/>
            <person name="Yan M."/>
            <person name="Ng V."/>
            <person name="Cullen D."/>
            <person name="Martin F."/>
            <person name="Rosso M.-N."/>
            <person name="Henrissat B."/>
            <person name="Hibbett D."/>
            <person name="Martinez A.T."/>
            <person name="Grigoriev I.V."/>
        </authorList>
    </citation>
    <scope>NUCLEOTIDE SEQUENCE</scope>
    <source>
        <strain evidence="2">ATCC 90797</strain>
    </source>
</reference>
<accession>A0A9P6D7M2</accession>
<organism evidence="2 3">
    <name type="scientific">Pleurotus eryngii</name>
    <name type="common">Boletus of the steppes</name>
    <dbReference type="NCBI Taxonomy" id="5323"/>
    <lineage>
        <taxon>Eukaryota</taxon>
        <taxon>Fungi</taxon>
        <taxon>Dikarya</taxon>
        <taxon>Basidiomycota</taxon>
        <taxon>Agaricomycotina</taxon>
        <taxon>Agaricomycetes</taxon>
        <taxon>Agaricomycetidae</taxon>
        <taxon>Agaricales</taxon>
        <taxon>Pleurotineae</taxon>
        <taxon>Pleurotaceae</taxon>
        <taxon>Pleurotus</taxon>
    </lineage>
</organism>